<name>A0A2M7RE30_9BACT</name>
<dbReference type="AlphaFoldDB" id="A0A2M7RE30"/>
<reference evidence="2" key="1">
    <citation type="submission" date="2017-09" db="EMBL/GenBank/DDBJ databases">
        <title>Depth-based differentiation of microbial function through sediment-hosted aquifers and enrichment of novel symbionts in the deep terrestrial subsurface.</title>
        <authorList>
            <person name="Probst A.J."/>
            <person name="Ladd B."/>
            <person name="Jarett J.K."/>
            <person name="Geller-Mcgrath D.E."/>
            <person name="Sieber C.M.K."/>
            <person name="Emerson J.B."/>
            <person name="Anantharaman K."/>
            <person name="Thomas B.C."/>
            <person name="Malmstrom R."/>
            <person name="Stieglmeier M."/>
            <person name="Klingl A."/>
            <person name="Woyke T."/>
            <person name="Ryan C.M."/>
            <person name="Banfield J.F."/>
        </authorList>
    </citation>
    <scope>NUCLEOTIDE SEQUENCE [LARGE SCALE GENOMIC DNA]</scope>
</reference>
<gene>
    <name evidence="1" type="ORF">COY67_01940</name>
</gene>
<dbReference type="EMBL" id="PFMC01000056">
    <property type="protein sequence ID" value="PIY94811.1"/>
    <property type="molecule type" value="Genomic_DNA"/>
</dbReference>
<accession>A0A2M7RE30</accession>
<evidence type="ECO:0000313" key="2">
    <source>
        <dbReference type="Proteomes" id="UP000228689"/>
    </source>
</evidence>
<proteinExistence type="predicted"/>
<comment type="caution">
    <text evidence="1">The sequence shown here is derived from an EMBL/GenBank/DDBJ whole genome shotgun (WGS) entry which is preliminary data.</text>
</comment>
<dbReference type="Proteomes" id="UP000228689">
    <property type="component" value="Unassembled WGS sequence"/>
</dbReference>
<evidence type="ECO:0000313" key="1">
    <source>
        <dbReference type="EMBL" id="PIY94811.1"/>
    </source>
</evidence>
<organism evidence="1 2">
    <name type="scientific">Candidatus Komeilibacteria bacterium CG_4_10_14_0_8_um_filter_37_78</name>
    <dbReference type="NCBI Taxonomy" id="1974471"/>
    <lineage>
        <taxon>Bacteria</taxon>
        <taxon>Candidatus Komeiliibacteriota</taxon>
    </lineage>
</organism>
<sequence>MANVECKNLVLCTFTEEFQDLPLDITTLHTSVCQVAERVLKENDLIDIEVLYHGDINKIEYHFDVELTAYQKAELDILFMGVMMSMLGVGKELVAKKVGDHENYYYVECQFCFSISDDELSLLKNHIRRLFKEVLKSDIDGELEVLEIDDEPYIDFDIDHGLSEDEKFIIQSLLYITIDYILGLCDPSDPDNWDYADA</sequence>
<protein>
    <submittedName>
        <fullName evidence="1">Uncharacterized protein</fullName>
    </submittedName>
</protein>